<dbReference type="PANTHER" id="PTHR43792">
    <property type="entry name" value="GNAT FAMILY, PUTATIVE (AFU_ORTHOLOGUE AFUA_3G00765)-RELATED-RELATED"/>
    <property type="match status" value="1"/>
</dbReference>
<dbReference type="EMBL" id="CP015367">
    <property type="protein sequence ID" value="APT31173.1"/>
    <property type="molecule type" value="Genomic_DNA"/>
</dbReference>
<name>A0AAE8HTF2_9HYPH</name>
<reference evidence="2 4" key="1">
    <citation type="submission" date="2016-04" db="EMBL/GenBank/DDBJ databases">
        <title>Complete genome sequencing and analysis of CBMB27, Methylobacterium phyllosphaerae isolated from leaf tissues of rice (Oryza sativa L.).</title>
        <authorList>
            <person name="Lee Y."/>
            <person name="Hwangbo K."/>
            <person name="Chung H."/>
            <person name="Yoo J."/>
            <person name="Kim K.Y."/>
            <person name="Sa T.M."/>
            <person name="Um Y."/>
            <person name="Madhaiyan M."/>
        </authorList>
    </citation>
    <scope>NUCLEOTIDE SEQUENCE [LARGE SCALE GENOMIC DNA]</scope>
    <source>
        <strain evidence="2 4">CBMB27</strain>
    </source>
</reference>
<dbReference type="SUPFAM" id="SSF55729">
    <property type="entry name" value="Acyl-CoA N-acyltransferases (Nat)"/>
    <property type="match status" value="1"/>
</dbReference>
<evidence type="ECO:0000313" key="2">
    <source>
        <dbReference type="EMBL" id="APT31173.1"/>
    </source>
</evidence>
<keyword evidence="2" id="KW-0378">Hydrolase</keyword>
<gene>
    <name evidence="2" type="ORF">MCBMB27_01882</name>
    <name evidence="3" type="ORF">SAMN05192567_114128</name>
</gene>
<evidence type="ECO:0000259" key="1">
    <source>
        <dbReference type="PROSITE" id="PS51186"/>
    </source>
</evidence>
<proteinExistence type="predicted"/>
<dbReference type="KEGG" id="mphy:MCBMB27_01882"/>
<accession>A0AAE8HTF2</accession>
<dbReference type="AlphaFoldDB" id="A0AAE8HTF2"/>
<dbReference type="EMBL" id="FOPK01000014">
    <property type="protein sequence ID" value="SFH12371.1"/>
    <property type="molecule type" value="Genomic_DNA"/>
</dbReference>
<dbReference type="Proteomes" id="UP000185487">
    <property type="component" value="Chromosome"/>
</dbReference>
<evidence type="ECO:0000313" key="3">
    <source>
        <dbReference type="EMBL" id="SFH12371.1"/>
    </source>
</evidence>
<dbReference type="GO" id="GO:0016747">
    <property type="term" value="F:acyltransferase activity, transferring groups other than amino-acyl groups"/>
    <property type="evidence" value="ECO:0007669"/>
    <property type="project" value="InterPro"/>
</dbReference>
<dbReference type="InterPro" id="IPR000182">
    <property type="entry name" value="GNAT_dom"/>
</dbReference>
<sequence length="204" mass="21759">MKPRGETVPFPTWAAPHIVDMFTIRGARDSLADLPAIETARLSVAALQPADAAALRRLTDDPAITAAVDFLPTPFTLQDAEDLIRSGRRGRDCFLGAWTRGGADPGVAPDPAGRDLVGVVGTHLRGTGTIEIGYWIGGAARGRGFAYEAVSAILGLLGARFPARLVVAECRPANVASWGLLQKLGFRDTGEEGHRPGRRLLRRD</sequence>
<dbReference type="InterPro" id="IPR051531">
    <property type="entry name" value="N-acetyltransferase"/>
</dbReference>
<dbReference type="EC" id="3.6.1.55" evidence="2"/>
<dbReference type="Proteomes" id="UP000199140">
    <property type="component" value="Unassembled WGS sequence"/>
</dbReference>
<dbReference type="PROSITE" id="PS51186">
    <property type="entry name" value="GNAT"/>
    <property type="match status" value="1"/>
</dbReference>
<feature type="domain" description="N-acetyltransferase" evidence="1">
    <location>
        <begin position="42"/>
        <end position="204"/>
    </location>
</feature>
<evidence type="ECO:0000313" key="5">
    <source>
        <dbReference type="Proteomes" id="UP000199140"/>
    </source>
</evidence>
<dbReference type="InterPro" id="IPR016181">
    <property type="entry name" value="Acyl_CoA_acyltransferase"/>
</dbReference>
<organism evidence="3 5">
    <name type="scientific">Methylobacterium phyllosphaerae</name>
    <dbReference type="NCBI Taxonomy" id="418223"/>
    <lineage>
        <taxon>Bacteria</taxon>
        <taxon>Pseudomonadati</taxon>
        <taxon>Pseudomonadota</taxon>
        <taxon>Alphaproteobacteria</taxon>
        <taxon>Hyphomicrobiales</taxon>
        <taxon>Methylobacteriaceae</taxon>
        <taxon>Methylobacterium</taxon>
    </lineage>
</organism>
<reference evidence="3 5" key="2">
    <citation type="submission" date="2016-10" db="EMBL/GenBank/DDBJ databases">
        <authorList>
            <person name="Varghese N."/>
            <person name="Submissions S."/>
        </authorList>
    </citation>
    <scope>NUCLEOTIDE SEQUENCE [LARGE SCALE GENOMIC DNA]</scope>
    <source>
        <strain evidence="3 5">CBMB27</strain>
    </source>
</reference>
<protein>
    <submittedName>
        <fullName evidence="2">Clustering-based subsystem</fullName>
        <ecNumber evidence="2">3.6.1.55</ecNumber>
    </submittedName>
    <submittedName>
        <fullName evidence="3">Protein N-acetyltransferase, RimJ/RimL family</fullName>
    </submittedName>
</protein>
<dbReference type="Pfam" id="PF13302">
    <property type="entry name" value="Acetyltransf_3"/>
    <property type="match status" value="1"/>
</dbReference>
<evidence type="ECO:0000313" key="4">
    <source>
        <dbReference type="Proteomes" id="UP000185487"/>
    </source>
</evidence>
<keyword evidence="4" id="KW-1185">Reference proteome</keyword>
<dbReference type="Gene3D" id="3.40.630.30">
    <property type="match status" value="1"/>
</dbReference>
<dbReference type="GO" id="GO:0035539">
    <property type="term" value="F:8-oxo-7,8-dihydrodeoxyguanosine triphosphate pyrophosphatase activity"/>
    <property type="evidence" value="ECO:0007669"/>
    <property type="project" value="UniProtKB-EC"/>
</dbReference>